<keyword evidence="2" id="KW-1185">Reference proteome</keyword>
<sequence>MPSCLILNFLIPMEYAIIISPLPPSIYSCCKLQKQIMSATMTARESNEATEVATTNVAVIFGVTGLVGRELLKSLLSKSKWKVYGIARRFESFTIQNPNYHFISCDLLNAQETQKKLSIMQDVTHVFWITWAGQFPLDSRECCEQNLAMMSNALNAILPKAKTLKHVSLQTGMKHYVSLQSTQNAKRRACIFDEDSPRASEGHNFYYVLEDLLKERLAGKVAWSVLRPGLIMGSSCRTLYNVMGCLCVYGAICKYLNLPFVFGGTREVWEEVCMDGSDANLVAEQHIWAATNDEISSPEGQAFNAINGSSFTWKEIWPVLGKKFDVEAPEDMFMEDFRFATAMSDKRKVWEEITKKEGLVETEMKDLANWEFLDVLFRCPVKLLGSREKAGGLGFSMRCKTMESILYWIDSMRSDKLIP</sequence>
<dbReference type="Proteomes" id="UP000091857">
    <property type="component" value="Chromosome 2"/>
</dbReference>
<comment type="caution">
    <text evidence="1">The sequence shown here is derived from an EMBL/GenBank/DDBJ whole genome shotgun (WGS) entry which is preliminary data.</text>
</comment>
<organism evidence="1 2">
    <name type="scientific">Manihot esculenta</name>
    <name type="common">Cassava</name>
    <name type="synonym">Jatropha manihot</name>
    <dbReference type="NCBI Taxonomy" id="3983"/>
    <lineage>
        <taxon>Eukaryota</taxon>
        <taxon>Viridiplantae</taxon>
        <taxon>Streptophyta</taxon>
        <taxon>Embryophyta</taxon>
        <taxon>Tracheophyta</taxon>
        <taxon>Spermatophyta</taxon>
        <taxon>Magnoliopsida</taxon>
        <taxon>eudicotyledons</taxon>
        <taxon>Gunneridae</taxon>
        <taxon>Pentapetalae</taxon>
        <taxon>rosids</taxon>
        <taxon>fabids</taxon>
        <taxon>Malpighiales</taxon>
        <taxon>Euphorbiaceae</taxon>
        <taxon>Crotonoideae</taxon>
        <taxon>Manihoteae</taxon>
        <taxon>Manihot</taxon>
    </lineage>
</organism>
<gene>
    <name evidence="1" type="ORF">MANES_02G119700v8</name>
</gene>
<dbReference type="EMBL" id="CM004388">
    <property type="protein sequence ID" value="KAG8660144.1"/>
    <property type="molecule type" value="Genomic_DNA"/>
</dbReference>
<accession>A0ACB7I7G0</accession>
<name>A0ACB7I7G0_MANES</name>
<protein>
    <submittedName>
        <fullName evidence="1">Uncharacterized protein</fullName>
    </submittedName>
</protein>
<evidence type="ECO:0000313" key="1">
    <source>
        <dbReference type="EMBL" id="KAG8660144.1"/>
    </source>
</evidence>
<reference evidence="2" key="1">
    <citation type="journal article" date="2016" name="Nat. Biotechnol.">
        <title>Sequencing wild and cultivated cassava and related species reveals extensive interspecific hybridization and genetic diversity.</title>
        <authorList>
            <person name="Bredeson J.V."/>
            <person name="Lyons J.B."/>
            <person name="Prochnik S.E."/>
            <person name="Wu G.A."/>
            <person name="Ha C.M."/>
            <person name="Edsinger-Gonzales E."/>
            <person name="Grimwood J."/>
            <person name="Schmutz J."/>
            <person name="Rabbi I.Y."/>
            <person name="Egesi C."/>
            <person name="Nauluvula P."/>
            <person name="Lebot V."/>
            <person name="Ndunguru J."/>
            <person name="Mkamilo G."/>
            <person name="Bart R.S."/>
            <person name="Setter T.L."/>
            <person name="Gleadow R.M."/>
            <person name="Kulakow P."/>
            <person name="Ferguson M.E."/>
            <person name="Rounsley S."/>
            <person name="Rokhsar D.S."/>
        </authorList>
    </citation>
    <scope>NUCLEOTIDE SEQUENCE [LARGE SCALE GENOMIC DNA]</scope>
    <source>
        <strain evidence="2">cv. AM560-2</strain>
    </source>
</reference>
<evidence type="ECO:0000313" key="2">
    <source>
        <dbReference type="Proteomes" id="UP000091857"/>
    </source>
</evidence>
<proteinExistence type="predicted"/>